<gene>
    <name evidence="1" type="ORF">L6164_037151</name>
</gene>
<organism evidence="1 2">
    <name type="scientific">Bauhinia variegata</name>
    <name type="common">Purple orchid tree</name>
    <name type="synonym">Phanera variegata</name>
    <dbReference type="NCBI Taxonomy" id="167791"/>
    <lineage>
        <taxon>Eukaryota</taxon>
        <taxon>Viridiplantae</taxon>
        <taxon>Streptophyta</taxon>
        <taxon>Embryophyta</taxon>
        <taxon>Tracheophyta</taxon>
        <taxon>Spermatophyta</taxon>
        <taxon>Magnoliopsida</taxon>
        <taxon>eudicotyledons</taxon>
        <taxon>Gunneridae</taxon>
        <taxon>Pentapetalae</taxon>
        <taxon>rosids</taxon>
        <taxon>fabids</taxon>
        <taxon>Fabales</taxon>
        <taxon>Fabaceae</taxon>
        <taxon>Cercidoideae</taxon>
        <taxon>Cercideae</taxon>
        <taxon>Bauhiniinae</taxon>
        <taxon>Bauhinia</taxon>
    </lineage>
</organism>
<evidence type="ECO:0000313" key="2">
    <source>
        <dbReference type="Proteomes" id="UP000828941"/>
    </source>
</evidence>
<reference evidence="1 2" key="1">
    <citation type="journal article" date="2022" name="DNA Res.">
        <title>Chromosomal-level genome assembly of the orchid tree Bauhinia variegata (Leguminosae; Cercidoideae) supports the allotetraploid origin hypothesis of Bauhinia.</title>
        <authorList>
            <person name="Zhong Y."/>
            <person name="Chen Y."/>
            <person name="Zheng D."/>
            <person name="Pang J."/>
            <person name="Liu Y."/>
            <person name="Luo S."/>
            <person name="Meng S."/>
            <person name="Qian L."/>
            <person name="Wei D."/>
            <person name="Dai S."/>
            <person name="Zhou R."/>
        </authorList>
    </citation>
    <scope>NUCLEOTIDE SEQUENCE [LARGE SCALE GENOMIC DNA]</scope>
    <source>
        <strain evidence="1">BV-YZ2020</strain>
    </source>
</reference>
<comment type="caution">
    <text evidence="1">The sequence shown here is derived from an EMBL/GenBank/DDBJ whole genome shotgun (WGS) entry which is preliminary data.</text>
</comment>
<protein>
    <submittedName>
        <fullName evidence="1">Uncharacterized protein</fullName>
    </submittedName>
</protein>
<dbReference type="EMBL" id="CM039439">
    <property type="protein sequence ID" value="KAI4297256.1"/>
    <property type="molecule type" value="Genomic_DNA"/>
</dbReference>
<evidence type="ECO:0000313" key="1">
    <source>
        <dbReference type="EMBL" id="KAI4297256.1"/>
    </source>
</evidence>
<accession>A0ACB9KJC3</accession>
<dbReference type="Proteomes" id="UP000828941">
    <property type="component" value="Chromosome 14"/>
</dbReference>
<name>A0ACB9KJC3_BAUVA</name>
<sequence>MEIEIISKETIKPSSPTPQNLRIYQMSFFDQMMTNIHVPNLFFYLNKSNCIDQQDIAAKTQRIKESLSELLTHFYPLAGRFKDNAVIECNDAGAEFTEARVNGFLSDLLEKPDLDSLLPFIPYELKPSKDLTIPLLYVQVIVFKCGSLALAISTSHKFADGRTASNFFKCWSAIARGCMDESMLPRYVACSINIPSMDPSTALPPVDLDFAPNCVTRRFIFEESKIAELKTRVASTIVPKPSRVEAIAALFWKCASAASRKNLGLPTRPSAMAQAVDIRKKVSPPLPETSVGNLFAPIVVSTEEGELDLPRLAIQIRKAFGFSLHGEENAFSKILDAGKEYSKISSNDDIDFYLCSSWCWMSFYDLDFGWGKPIWFTIPSVRAKNSVALNETSSGKALEAIITLSAEDMAELESNEEFLEFVSINPSIA</sequence>
<proteinExistence type="predicted"/>
<keyword evidence="2" id="KW-1185">Reference proteome</keyword>